<dbReference type="Pfam" id="PF00069">
    <property type="entry name" value="Pkinase"/>
    <property type="match status" value="1"/>
</dbReference>
<dbReference type="AlphaFoldDB" id="A0A920CVT1"/>
<keyword evidence="18" id="KW-1185">Reference proteome</keyword>
<evidence type="ECO:0000259" key="16">
    <source>
        <dbReference type="PROSITE" id="PS51178"/>
    </source>
</evidence>
<evidence type="ECO:0000256" key="10">
    <source>
        <dbReference type="ARBA" id="ARBA00048679"/>
    </source>
</evidence>
<comment type="subcellular location">
    <subcellularLocation>
        <location evidence="11">Spore membrane</location>
        <topology evidence="11">Single-pass type II membrane protein</topology>
    </subcellularLocation>
</comment>
<dbReference type="GO" id="GO:0005524">
    <property type="term" value="F:ATP binding"/>
    <property type="evidence" value="ECO:0007669"/>
    <property type="project" value="UniProtKB-UniRule"/>
</dbReference>
<evidence type="ECO:0000256" key="6">
    <source>
        <dbReference type="ARBA" id="ARBA00022777"/>
    </source>
</evidence>
<dbReference type="GO" id="GO:0004674">
    <property type="term" value="F:protein serine/threonine kinase activity"/>
    <property type="evidence" value="ECO:0007669"/>
    <property type="project" value="UniProtKB-KW"/>
</dbReference>
<feature type="transmembrane region" description="Helical" evidence="14">
    <location>
        <begin position="347"/>
        <end position="365"/>
    </location>
</feature>
<dbReference type="PROSITE" id="PS51178">
    <property type="entry name" value="PASTA"/>
    <property type="match status" value="3"/>
</dbReference>
<dbReference type="GO" id="GO:0009847">
    <property type="term" value="P:spore germination"/>
    <property type="evidence" value="ECO:0007669"/>
    <property type="project" value="UniProtKB-ARBA"/>
</dbReference>
<dbReference type="Gene3D" id="3.30.10.20">
    <property type="match status" value="3"/>
</dbReference>
<keyword evidence="8" id="KW-0735">Signal-anchor</keyword>
<dbReference type="PROSITE" id="PS00108">
    <property type="entry name" value="PROTEIN_KINASE_ST"/>
    <property type="match status" value="1"/>
</dbReference>
<evidence type="ECO:0000256" key="3">
    <source>
        <dbReference type="ARBA" id="ARBA00022544"/>
    </source>
</evidence>
<proteinExistence type="predicted"/>
<dbReference type="Gene3D" id="1.10.510.10">
    <property type="entry name" value="Transferase(Phosphotransferase) domain 1"/>
    <property type="match status" value="1"/>
</dbReference>
<feature type="domain" description="PASTA" evidence="16">
    <location>
        <begin position="372"/>
        <end position="439"/>
    </location>
</feature>
<evidence type="ECO:0000256" key="1">
    <source>
        <dbReference type="ARBA" id="ARBA00012513"/>
    </source>
</evidence>
<dbReference type="GO" id="GO:0007165">
    <property type="term" value="P:signal transduction"/>
    <property type="evidence" value="ECO:0007669"/>
    <property type="project" value="UniProtKB-ARBA"/>
</dbReference>
<name>A0A920CVT1_9BACL</name>
<comment type="catalytic activity">
    <reaction evidence="10">
        <text>L-seryl-[protein] + ATP = O-phospho-L-seryl-[protein] + ADP + H(+)</text>
        <dbReference type="Rhea" id="RHEA:17989"/>
        <dbReference type="Rhea" id="RHEA-COMP:9863"/>
        <dbReference type="Rhea" id="RHEA-COMP:11604"/>
        <dbReference type="ChEBI" id="CHEBI:15378"/>
        <dbReference type="ChEBI" id="CHEBI:29999"/>
        <dbReference type="ChEBI" id="CHEBI:30616"/>
        <dbReference type="ChEBI" id="CHEBI:83421"/>
        <dbReference type="ChEBI" id="CHEBI:456216"/>
        <dbReference type="EC" id="2.7.11.1"/>
    </reaction>
</comment>
<gene>
    <name evidence="17" type="primary">prkC</name>
    <name evidence="17" type="ORF">J40TS1_01220</name>
</gene>
<dbReference type="Proteomes" id="UP000683139">
    <property type="component" value="Unassembled WGS sequence"/>
</dbReference>
<dbReference type="PANTHER" id="PTHR43289:SF34">
    <property type="entry name" value="SERINE_THREONINE-PROTEIN KINASE YBDM-RELATED"/>
    <property type="match status" value="1"/>
</dbReference>
<comment type="catalytic activity">
    <reaction evidence="9">
        <text>L-threonyl-[protein] + ATP = O-phospho-L-threonyl-[protein] + ADP + H(+)</text>
        <dbReference type="Rhea" id="RHEA:46608"/>
        <dbReference type="Rhea" id="RHEA-COMP:11060"/>
        <dbReference type="Rhea" id="RHEA-COMP:11605"/>
        <dbReference type="ChEBI" id="CHEBI:15378"/>
        <dbReference type="ChEBI" id="CHEBI:30013"/>
        <dbReference type="ChEBI" id="CHEBI:30616"/>
        <dbReference type="ChEBI" id="CHEBI:61977"/>
        <dbReference type="ChEBI" id="CHEBI:456216"/>
        <dbReference type="EC" id="2.7.11.1"/>
    </reaction>
</comment>
<dbReference type="PROSITE" id="PS50011">
    <property type="entry name" value="PROTEIN_KINASE_DOM"/>
    <property type="match status" value="1"/>
</dbReference>
<evidence type="ECO:0000259" key="15">
    <source>
        <dbReference type="PROSITE" id="PS50011"/>
    </source>
</evidence>
<keyword evidence="14" id="KW-0812">Transmembrane</keyword>
<dbReference type="InterPro" id="IPR017441">
    <property type="entry name" value="Protein_kinase_ATP_BS"/>
</dbReference>
<reference evidence="17" key="1">
    <citation type="submission" date="2021-03" db="EMBL/GenBank/DDBJ databases">
        <title>Antimicrobial resistance genes in bacteria isolated from Japanese honey, and their potential for conferring macrolide and lincosamide resistance in the American foulbrood pathogen Paenibacillus larvae.</title>
        <authorList>
            <person name="Okamoto M."/>
            <person name="Kumagai M."/>
            <person name="Kanamori H."/>
            <person name="Takamatsu D."/>
        </authorList>
    </citation>
    <scope>NUCLEOTIDE SEQUENCE</scope>
    <source>
        <strain evidence="17">J40TS1</strain>
    </source>
</reference>
<evidence type="ECO:0000256" key="9">
    <source>
        <dbReference type="ARBA" id="ARBA00047899"/>
    </source>
</evidence>
<organism evidence="17 18">
    <name type="scientific">Paenibacillus montaniterrae</name>
    <dbReference type="NCBI Taxonomy" id="429341"/>
    <lineage>
        <taxon>Bacteria</taxon>
        <taxon>Bacillati</taxon>
        <taxon>Bacillota</taxon>
        <taxon>Bacilli</taxon>
        <taxon>Bacillales</taxon>
        <taxon>Paenibacillaceae</taxon>
        <taxon>Paenibacillus</taxon>
    </lineage>
</organism>
<evidence type="ECO:0000256" key="5">
    <source>
        <dbReference type="ARBA" id="ARBA00022741"/>
    </source>
</evidence>
<evidence type="ECO:0000256" key="11">
    <source>
        <dbReference type="ARBA" id="ARBA00060432"/>
    </source>
</evidence>
<keyword evidence="6 17" id="KW-0418">Kinase</keyword>
<evidence type="ECO:0000256" key="4">
    <source>
        <dbReference type="ARBA" id="ARBA00022679"/>
    </source>
</evidence>
<keyword evidence="14" id="KW-1133">Transmembrane helix</keyword>
<dbReference type="EMBL" id="BOSE01000001">
    <property type="protein sequence ID" value="GIP14480.1"/>
    <property type="molecule type" value="Genomic_DNA"/>
</dbReference>
<comment type="caution">
    <text evidence="17">The sequence shown here is derived from an EMBL/GenBank/DDBJ whole genome shotgun (WGS) entry which is preliminary data.</text>
</comment>
<evidence type="ECO:0000256" key="14">
    <source>
        <dbReference type="SAM" id="Phobius"/>
    </source>
</evidence>
<dbReference type="GO" id="GO:0071224">
    <property type="term" value="P:cellular response to peptidoglycan"/>
    <property type="evidence" value="ECO:0007669"/>
    <property type="project" value="UniProtKB-ARBA"/>
</dbReference>
<dbReference type="Gene3D" id="3.30.200.20">
    <property type="entry name" value="Phosphorylase Kinase, domain 1"/>
    <property type="match status" value="1"/>
</dbReference>
<dbReference type="EC" id="2.7.11.1" evidence="1"/>
<keyword evidence="14" id="KW-0472">Membrane</keyword>
<evidence type="ECO:0000256" key="2">
    <source>
        <dbReference type="ARBA" id="ARBA00022527"/>
    </source>
</evidence>
<evidence type="ECO:0000256" key="12">
    <source>
        <dbReference type="ARBA" id="ARBA00070041"/>
    </source>
</evidence>
<protein>
    <recommendedName>
        <fullName evidence="12">Serine/threonine-protein kinase PrkC</fullName>
        <ecNumber evidence="1">2.7.11.1</ecNumber>
    </recommendedName>
</protein>
<evidence type="ECO:0000313" key="18">
    <source>
        <dbReference type="Proteomes" id="UP000683139"/>
    </source>
</evidence>
<dbReference type="NCBIfam" id="NF033483">
    <property type="entry name" value="PknB_PASTA_kin"/>
    <property type="match status" value="1"/>
</dbReference>
<keyword evidence="3" id="KW-0309">Germination</keyword>
<dbReference type="InterPro" id="IPR000719">
    <property type="entry name" value="Prot_kinase_dom"/>
</dbReference>
<dbReference type="SUPFAM" id="SSF56112">
    <property type="entry name" value="Protein kinase-like (PK-like)"/>
    <property type="match status" value="1"/>
</dbReference>
<feature type="domain" description="Protein kinase" evidence="15">
    <location>
        <begin position="10"/>
        <end position="270"/>
    </location>
</feature>
<sequence>MIGHDLAGRYEIISRIGGGGMALVYKAHDVLLNRKVAVKVLRQQFVNDEEFISRFRREAQNAAALSHPNVVSIYDVGQQEDIHYIVMEYVEGHNLNEIIVERAPLQIEEAIHIAQQICDALDHAHANHIIHRDIKPHNILIGNNGRVKVTDFGIARAATSSKITQTGSVVGSVHYFSPEHAKGVNTGEKSDLYSLGIVLYQMLTGKLPFLGESPISIALKHLQEHFEEPRAVNPHIPQSVENVILKSMRKNPNERYESARAMLTDLETCLQPHRLNEPKIAFNEDIDMQETKVMPAIRSSSQADMSATAVQSGATGRYSETAAVSMNTGQLPEEELEKSTGGWKKPLYVVLITLVFLAALLWGFFKLLDTFKTEDVDVPYVVSLTEEEARKKIEEAGLKVEEPVLRETSKLVPKGEVIAQSKMNVKVKEGAFIQLTISEGPEMKQLQSYVGQTKQQAINSLLELGVQETQLKFSEVHDDSEAGTILEQTPGGGEEINPDTVEISFTVSAGPETVEMPDLTDMRLKDAKVLLKSLNLVLEEKDIKYEPSYLFDKDHVISQGNTPHDQIEKGSNVTISVSSGYPDDAKSYQFNVRVSPALQGTASEIRIHYSDARGENMELDPRTITSTVDIPVTLVLDPDTVAQVSVYRDGTFMDIRSIYYKDVAQGGSHEMVIPGQEPDPTPTPTPSFEEGFNHFEQEQDMEAMNYNEQSDQQANQTEE</sequence>
<keyword evidence="5 13" id="KW-0547">Nucleotide-binding</keyword>
<keyword evidence="4" id="KW-0808">Transferase</keyword>
<dbReference type="RefSeq" id="WP_213512704.1">
    <property type="nucleotide sequence ID" value="NZ_BOSE01000001.1"/>
</dbReference>
<dbReference type="InterPro" id="IPR008271">
    <property type="entry name" value="Ser/Thr_kinase_AS"/>
</dbReference>
<dbReference type="CDD" id="cd06577">
    <property type="entry name" value="PASTA_pknB"/>
    <property type="match status" value="3"/>
</dbReference>
<keyword evidence="2" id="KW-0723">Serine/threonine-protein kinase</keyword>
<evidence type="ECO:0000256" key="13">
    <source>
        <dbReference type="PROSITE-ProRule" id="PRU10141"/>
    </source>
</evidence>
<dbReference type="CDD" id="cd14014">
    <property type="entry name" value="STKc_PknB_like"/>
    <property type="match status" value="1"/>
</dbReference>
<dbReference type="SMART" id="SM00220">
    <property type="entry name" value="S_TKc"/>
    <property type="match status" value="1"/>
</dbReference>
<dbReference type="SMART" id="SM00740">
    <property type="entry name" value="PASTA"/>
    <property type="match status" value="3"/>
</dbReference>
<dbReference type="PROSITE" id="PS00107">
    <property type="entry name" value="PROTEIN_KINASE_ATP"/>
    <property type="match status" value="1"/>
</dbReference>
<dbReference type="InterPro" id="IPR005543">
    <property type="entry name" value="PASTA_dom"/>
</dbReference>
<feature type="domain" description="PASTA" evidence="16">
    <location>
        <begin position="440"/>
        <end position="509"/>
    </location>
</feature>
<dbReference type="Pfam" id="PF03793">
    <property type="entry name" value="PASTA"/>
    <property type="match status" value="3"/>
</dbReference>
<evidence type="ECO:0000313" key="17">
    <source>
        <dbReference type="EMBL" id="GIP14480.1"/>
    </source>
</evidence>
<feature type="binding site" evidence="13">
    <location>
        <position position="39"/>
    </location>
    <ligand>
        <name>ATP</name>
        <dbReference type="ChEBI" id="CHEBI:30616"/>
    </ligand>
</feature>
<accession>A0A920CVT1</accession>
<dbReference type="FunFam" id="3.30.200.20:FF:000035">
    <property type="entry name" value="Serine/threonine protein kinase Stk1"/>
    <property type="match status" value="1"/>
</dbReference>
<evidence type="ECO:0000256" key="7">
    <source>
        <dbReference type="ARBA" id="ARBA00022840"/>
    </source>
</evidence>
<dbReference type="PANTHER" id="PTHR43289">
    <property type="entry name" value="MITOGEN-ACTIVATED PROTEIN KINASE KINASE KINASE 20-RELATED"/>
    <property type="match status" value="1"/>
</dbReference>
<dbReference type="InterPro" id="IPR011009">
    <property type="entry name" value="Kinase-like_dom_sf"/>
</dbReference>
<evidence type="ECO:0000256" key="8">
    <source>
        <dbReference type="ARBA" id="ARBA00022968"/>
    </source>
</evidence>
<keyword evidence="7 13" id="KW-0067">ATP-binding</keyword>
<feature type="domain" description="PASTA" evidence="16">
    <location>
        <begin position="510"/>
        <end position="579"/>
    </location>
</feature>
<dbReference type="FunFam" id="1.10.510.10:FF:000021">
    <property type="entry name" value="Serine/threonine protein kinase"/>
    <property type="match status" value="1"/>
</dbReference>